<evidence type="ECO:0000256" key="3">
    <source>
        <dbReference type="ARBA" id="ARBA00022692"/>
    </source>
</evidence>
<keyword evidence="5 6" id="KW-0472">Membrane</keyword>
<comment type="subcellular location">
    <subcellularLocation>
        <location evidence="1">Membrane</location>
        <topology evidence="1">Multi-pass membrane protein</topology>
    </subcellularLocation>
</comment>
<keyword evidence="9" id="KW-1185">Reference proteome</keyword>
<dbReference type="EMBL" id="JBGFFE010000011">
    <property type="protein sequence ID" value="MEY8763764.1"/>
    <property type="molecule type" value="Genomic_DNA"/>
</dbReference>
<comment type="caution">
    <text evidence="8">The sequence shown here is derived from an EMBL/GenBank/DDBJ whole genome shotgun (WGS) entry which is preliminary data.</text>
</comment>
<evidence type="ECO:0000313" key="8">
    <source>
        <dbReference type="EMBL" id="MEY8763764.1"/>
    </source>
</evidence>
<keyword evidence="4 6" id="KW-1133">Transmembrane helix</keyword>
<feature type="transmembrane region" description="Helical" evidence="6">
    <location>
        <begin position="380"/>
        <end position="400"/>
    </location>
</feature>
<dbReference type="InterPro" id="IPR004680">
    <property type="entry name" value="Cit_transptr-like_dom"/>
</dbReference>
<dbReference type="Pfam" id="PF03600">
    <property type="entry name" value="CitMHS"/>
    <property type="match status" value="1"/>
</dbReference>
<feature type="transmembrane region" description="Helical" evidence="6">
    <location>
        <begin position="25"/>
        <end position="44"/>
    </location>
</feature>
<proteinExistence type="predicted"/>
<keyword evidence="2" id="KW-0813">Transport</keyword>
<feature type="transmembrane region" description="Helical" evidence="6">
    <location>
        <begin position="56"/>
        <end position="76"/>
    </location>
</feature>
<evidence type="ECO:0000256" key="5">
    <source>
        <dbReference type="ARBA" id="ARBA00023136"/>
    </source>
</evidence>
<evidence type="ECO:0000256" key="2">
    <source>
        <dbReference type="ARBA" id="ARBA00022448"/>
    </source>
</evidence>
<dbReference type="NCBIfam" id="TIGR00784">
    <property type="entry name" value="citMHS"/>
    <property type="match status" value="1"/>
</dbReference>
<dbReference type="InterPro" id="IPR014738">
    <property type="entry name" value="Citrate_transporter"/>
</dbReference>
<evidence type="ECO:0000256" key="6">
    <source>
        <dbReference type="SAM" id="Phobius"/>
    </source>
</evidence>
<feature type="transmembrane region" description="Helical" evidence="6">
    <location>
        <begin position="97"/>
        <end position="126"/>
    </location>
</feature>
<organism evidence="8 9">
    <name type="scientific">Clostridium lapidicellarium</name>
    <dbReference type="NCBI Taxonomy" id="3240931"/>
    <lineage>
        <taxon>Bacteria</taxon>
        <taxon>Bacillati</taxon>
        <taxon>Bacillota</taxon>
        <taxon>Clostridia</taxon>
        <taxon>Eubacteriales</taxon>
        <taxon>Clostridiaceae</taxon>
        <taxon>Clostridium</taxon>
    </lineage>
</organism>
<name>A0ABV4DWZ4_9CLOT</name>
<evidence type="ECO:0000313" key="9">
    <source>
        <dbReference type="Proteomes" id="UP001565220"/>
    </source>
</evidence>
<keyword evidence="3 6" id="KW-0812">Transmembrane</keyword>
<sequence>MIALLGFITVGSAVVLIMKNKMDPIPALIIIPVITCILSGFGGQTSKFIINGVLDVAPMGTMFIFATLFFGIIIDAGTLNPIIRKIFKIVGKDPIKIVLGTGILAMMVHLDGNGAVTFLIAIPAMLPLFDAVGMRRTTLATVVALSAGLMNTEPWAGTAQRCTVALKLTTAQLWKPLIIPFIVGAICILFIDYRLALQEKRRIGEIDLSNNEIFDLEIDEEKKKIERPKLFIVNIAIVLLTIGVLISGKVTPAIAFMVALALVLIINYPNAKDQKDRINAHAKEALLMSGIVFATGALVGVMSGTGMIKGMTNFLVSIIPNALGKHIALLTGIIGMPASLIFDPSSFYFGVLPVIAEAGKSFGVPVVETARAAFLGEMNMGFPISPLTGGTFLLISLAGVELGEHQKKTFPYAFIVTIVMLIASMAIGVIRV</sequence>
<dbReference type="RefSeq" id="WP_294180670.1">
    <property type="nucleotide sequence ID" value="NZ_JBGFFE010000011.1"/>
</dbReference>
<evidence type="ECO:0000259" key="7">
    <source>
        <dbReference type="Pfam" id="PF03600"/>
    </source>
</evidence>
<evidence type="ECO:0000256" key="4">
    <source>
        <dbReference type="ARBA" id="ARBA00022989"/>
    </source>
</evidence>
<gene>
    <name evidence="8" type="ORF">AB8S09_08940</name>
</gene>
<feature type="transmembrane region" description="Helical" evidence="6">
    <location>
        <begin position="412"/>
        <end position="430"/>
    </location>
</feature>
<accession>A0ABV4DWZ4</accession>
<protein>
    <submittedName>
        <fullName evidence="8">CitMHS family transporter</fullName>
    </submittedName>
</protein>
<feature type="transmembrane region" description="Helical" evidence="6">
    <location>
        <begin position="282"/>
        <end position="303"/>
    </location>
</feature>
<reference evidence="8 9" key="1">
    <citation type="submission" date="2024-08" db="EMBL/GenBank/DDBJ databases">
        <title>Clostridium lapicellarii sp. nov., and Clostridium renhuaiense sp. nov., two species isolated from the mud in a fermentation cellar used for producing sauce-flavour Chinese liquors.</title>
        <authorList>
            <person name="Yang F."/>
            <person name="Wang H."/>
            <person name="Chen L.Q."/>
            <person name="Zhou N."/>
            <person name="Lu J.J."/>
            <person name="Pu X.X."/>
            <person name="Wan B."/>
            <person name="Wang L."/>
            <person name="Liu S.J."/>
        </authorList>
    </citation>
    <scope>NUCLEOTIDE SEQUENCE [LARGE SCALE GENOMIC DNA]</scope>
    <source>
        <strain evidence="8 9">MT-113</strain>
    </source>
</reference>
<evidence type="ECO:0000256" key="1">
    <source>
        <dbReference type="ARBA" id="ARBA00004141"/>
    </source>
</evidence>
<feature type="domain" description="Citrate transporter-like" evidence="7">
    <location>
        <begin position="14"/>
        <end position="375"/>
    </location>
</feature>
<feature type="transmembrane region" description="Helical" evidence="6">
    <location>
        <begin position="173"/>
        <end position="193"/>
    </location>
</feature>
<feature type="transmembrane region" description="Helical" evidence="6">
    <location>
        <begin position="323"/>
        <end position="342"/>
    </location>
</feature>
<feature type="transmembrane region" description="Helical" evidence="6">
    <location>
        <begin position="230"/>
        <end position="247"/>
    </location>
</feature>
<dbReference type="Proteomes" id="UP001565220">
    <property type="component" value="Unassembled WGS sequence"/>
</dbReference>